<dbReference type="KEGG" id="vfm:VFMJ11_A0907"/>
<dbReference type="CDD" id="cd01146">
    <property type="entry name" value="FhuD"/>
    <property type="match status" value="1"/>
</dbReference>
<evidence type="ECO:0000259" key="8">
    <source>
        <dbReference type="PROSITE" id="PS50983"/>
    </source>
</evidence>
<dbReference type="PANTHER" id="PTHR30532">
    <property type="entry name" value="IRON III DICITRATE-BINDING PERIPLASMIC PROTEIN"/>
    <property type="match status" value="1"/>
</dbReference>
<gene>
    <name evidence="9" type="ordered locus">VFMJ11_A0907</name>
</gene>
<sequence>MLKNLTSTIVSLFIVLFSHMAMAQFVVQDSRGEQVLESVPKRVVALNWDIAEQVLELGVTPVAVTDIAGYKEWVVQPDISSDVQDVGMRAEPNFEKIAAVNPDVILVASPQADLIPQLEKIAPVLYFHTYSENHDNSLMAVNNFKAIAVVLGKEAEAQKKLVEMDVEIAQLKQQLAEAYGAKMPKVALFRFANMTSVYLYGDNSTAQYALNLLGFESAIPQKSTQWGVTQIRLPELRKVNDGIALYIEPFNEESKLDKSVIWNAMPFVKANKVSSVEPVWSYGGAMSIKYTAKSLAKSLLEIAPQSKMLSNSVK</sequence>
<dbReference type="PANTHER" id="PTHR30532:SF1">
    <property type="entry name" value="IRON(3+)-HYDROXAMATE-BINDING PROTEIN FHUD"/>
    <property type="match status" value="1"/>
</dbReference>
<organism evidence="9 10">
    <name type="scientific">Aliivibrio fischeri (strain MJ11)</name>
    <name type="common">Vibrio fischeri</name>
    <dbReference type="NCBI Taxonomy" id="388396"/>
    <lineage>
        <taxon>Bacteria</taxon>
        <taxon>Pseudomonadati</taxon>
        <taxon>Pseudomonadota</taxon>
        <taxon>Gammaproteobacteria</taxon>
        <taxon>Vibrionales</taxon>
        <taxon>Vibrionaceae</taxon>
        <taxon>Aliivibrio</taxon>
    </lineage>
</organism>
<feature type="signal peptide" evidence="7">
    <location>
        <begin position="1"/>
        <end position="23"/>
    </location>
</feature>
<protein>
    <submittedName>
        <fullName evidence="9">Ferrichrome-binding protein</fullName>
    </submittedName>
</protein>
<dbReference type="Proteomes" id="UP000001857">
    <property type="component" value="Chromosome II"/>
</dbReference>
<name>B5EUT7_ALIFM</name>
<evidence type="ECO:0000256" key="7">
    <source>
        <dbReference type="SAM" id="SignalP"/>
    </source>
</evidence>
<feature type="coiled-coil region" evidence="6">
    <location>
        <begin position="154"/>
        <end position="181"/>
    </location>
</feature>
<accession>B5EUT7</accession>
<reference evidence="9 10" key="2">
    <citation type="journal article" date="2009" name="Nature">
        <title>A single regulatory gene is sufficient to alter bacterial host range.</title>
        <authorList>
            <person name="Mandel M.J."/>
            <person name="Wollenberg M.S."/>
            <person name="Stabb E.V."/>
            <person name="Visick K.L."/>
            <person name="Ruby E.G."/>
        </authorList>
    </citation>
    <scope>NUCLEOTIDE SEQUENCE [LARGE SCALE GENOMIC DNA]</scope>
    <source>
        <strain evidence="9 10">MJ11</strain>
    </source>
</reference>
<keyword evidence="3" id="KW-0813">Transport</keyword>
<evidence type="ECO:0000256" key="6">
    <source>
        <dbReference type="SAM" id="Coils"/>
    </source>
</evidence>
<evidence type="ECO:0000256" key="5">
    <source>
        <dbReference type="ARBA" id="ARBA00022729"/>
    </source>
</evidence>
<dbReference type="EMBL" id="CP001133">
    <property type="protein sequence ID" value="ACH63385.1"/>
    <property type="molecule type" value="Genomic_DNA"/>
</dbReference>
<dbReference type="HOGENOM" id="CLU_038034_10_0_6"/>
<dbReference type="PROSITE" id="PS50983">
    <property type="entry name" value="FE_B12_PBP"/>
    <property type="match status" value="1"/>
</dbReference>
<evidence type="ECO:0000256" key="2">
    <source>
        <dbReference type="ARBA" id="ARBA00008814"/>
    </source>
</evidence>
<dbReference type="InterPro" id="IPR051313">
    <property type="entry name" value="Bact_iron-sidero_bind"/>
</dbReference>
<keyword evidence="6" id="KW-0175">Coiled coil</keyword>
<reference evidence="10" key="1">
    <citation type="submission" date="2008-08" db="EMBL/GenBank/DDBJ databases">
        <title>Complete sequence of Vibrio fischeri strain MJ11.</title>
        <authorList>
            <person name="Mandel M.J."/>
            <person name="Stabb E.V."/>
            <person name="Ruby E.G."/>
            <person name="Ferriera S."/>
            <person name="Johnson J."/>
            <person name="Kravitz S."/>
            <person name="Beeson K."/>
            <person name="Sutton G."/>
            <person name="Rogers Y.-H."/>
            <person name="Friedman R."/>
            <person name="Frazier M."/>
            <person name="Venter J.C."/>
        </authorList>
    </citation>
    <scope>NUCLEOTIDE SEQUENCE [LARGE SCALE GENOMIC DNA]</scope>
    <source>
        <strain evidence="10">MJ11</strain>
    </source>
</reference>
<dbReference type="Gene3D" id="3.40.50.1980">
    <property type="entry name" value="Nitrogenase molybdenum iron protein domain"/>
    <property type="match status" value="2"/>
</dbReference>
<dbReference type="RefSeq" id="WP_012534614.1">
    <property type="nucleotide sequence ID" value="NC_011186.1"/>
</dbReference>
<dbReference type="GO" id="GO:1901678">
    <property type="term" value="P:iron coordination entity transport"/>
    <property type="evidence" value="ECO:0007669"/>
    <property type="project" value="UniProtKB-ARBA"/>
</dbReference>
<dbReference type="AlphaFoldDB" id="B5EUT7"/>
<feature type="domain" description="Fe/B12 periplasmic-binding" evidence="8">
    <location>
        <begin position="42"/>
        <end position="303"/>
    </location>
</feature>
<evidence type="ECO:0000256" key="3">
    <source>
        <dbReference type="ARBA" id="ARBA00022448"/>
    </source>
</evidence>
<evidence type="ECO:0000256" key="4">
    <source>
        <dbReference type="ARBA" id="ARBA00022496"/>
    </source>
</evidence>
<proteinExistence type="inferred from homology"/>
<keyword evidence="4" id="KW-0410">Iron transport</keyword>
<feature type="chain" id="PRO_5002832827" evidence="7">
    <location>
        <begin position="24"/>
        <end position="314"/>
    </location>
</feature>
<keyword evidence="5 7" id="KW-0732">Signal</keyword>
<comment type="subcellular location">
    <subcellularLocation>
        <location evidence="1">Cell envelope</location>
    </subcellularLocation>
</comment>
<keyword evidence="4" id="KW-0408">Iron</keyword>
<evidence type="ECO:0000313" key="9">
    <source>
        <dbReference type="EMBL" id="ACH63385.1"/>
    </source>
</evidence>
<dbReference type="Pfam" id="PF01497">
    <property type="entry name" value="Peripla_BP_2"/>
    <property type="match status" value="1"/>
</dbReference>
<dbReference type="SUPFAM" id="SSF53807">
    <property type="entry name" value="Helical backbone' metal receptor"/>
    <property type="match status" value="1"/>
</dbReference>
<dbReference type="PRINTS" id="PR01715">
    <property type="entry name" value="FERRIBNDNGPP"/>
</dbReference>
<evidence type="ECO:0000313" key="10">
    <source>
        <dbReference type="Proteomes" id="UP000001857"/>
    </source>
</evidence>
<evidence type="ECO:0000256" key="1">
    <source>
        <dbReference type="ARBA" id="ARBA00004196"/>
    </source>
</evidence>
<dbReference type="InterPro" id="IPR002491">
    <property type="entry name" value="ABC_transptr_periplasmic_BD"/>
</dbReference>
<keyword evidence="4" id="KW-0406">Ion transport</keyword>
<comment type="similarity">
    <text evidence="2">Belongs to the bacterial solute-binding protein 8 family.</text>
</comment>
<dbReference type="GO" id="GO:0030288">
    <property type="term" value="C:outer membrane-bounded periplasmic space"/>
    <property type="evidence" value="ECO:0007669"/>
    <property type="project" value="TreeGrafter"/>
</dbReference>